<dbReference type="Proteomes" id="UP000613580">
    <property type="component" value="Unassembled WGS sequence"/>
</dbReference>
<feature type="compositionally biased region" description="Low complexity" evidence="1">
    <location>
        <begin position="239"/>
        <end position="251"/>
    </location>
</feature>
<dbReference type="AlphaFoldDB" id="A0A8H6RWM0"/>
<evidence type="ECO:0000256" key="1">
    <source>
        <dbReference type="SAM" id="MobiDB-lite"/>
    </source>
</evidence>
<evidence type="ECO:0000313" key="2">
    <source>
        <dbReference type="EMBL" id="KAF7288261.1"/>
    </source>
</evidence>
<feature type="region of interest" description="Disordered" evidence="1">
    <location>
        <begin position="81"/>
        <end position="100"/>
    </location>
</feature>
<feature type="region of interest" description="Disordered" evidence="1">
    <location>
        <begin position="292"/>
        <end position="320"/>
    </location>
</feature>
<reference evidence="2" key="1">
    <citation type="submission" date="2020-05" db="EMBL/GenBank/DDBJ databases">
        <title>Mycena genomes resolve the evolution of fungal bioluminescence.</title>
        <authorList>
            <person name="Tsai I.J."/>
        </authorList>
    </citation>
    <scope>NUCLEOTIDE SEQUENCE</scope>
    <source>
        <strain evidence="2">110903Hualien_Pintung</strain>
    </source>
</reference>
<evidence type="ECO:0000313" key="3">
    <source>
        <dbReference type="Proteomes" id="UP000613580"/>
    </source>
</evidence>
<comment type="caution">
    <text evidence="2">The sequence shown here is derived from an EMBL/GenBank/DDBJ whole genome shotgun (WGS) entry which is preliminary data.</text>
</comment>
<gene>
    <name evidence="2" type="ORF">HMN09_01410700</name>
</gene>
<name>A0A8H6RWM0_MYCCL</name>
<feature type="compositionally biased region" description="Acidic residues" evidence="1">
    <location>
        <begin position="292"/>
        <end position="306"/>
    </location>
</feature>
<feature type="compositionally biased region" description="Acidic residues" evidence="1">
    <location>
        <begin position="147"/>
        <end position="159"/>
    </location>
</feature>
<sequence length="380" mass="41725">MAGPTKRDKNNFQNAKNRFFQLLDDAKYVTDTPCMVDTDNLRAAVVPYQLHAEHALEFQTLVSQKHCRLATRDLTADEIRSLDSRPNRQTPRKFTWVQIPRTAHLRHKGIPVSTSSDEEDEKTGESDIAMDDEDHADGSRANTEQSSMEDAEEQPEDNEREQGDIPSLDQALSHTGDHPMEGVEASRSSGVQDTHSFKLHSGQRCPPVRDSDSGPPGQKLQQAIKKEEGENPAGALLQRRGSGRASRGRSALLEAAPEMRSPARRKAIPDPDKIPGYMLARGMVILTLAGEQEEAPESTDREDEPQADPGDQAAHSVSSPMGTIPDILVVKGAHMEAFIAEIGSIATLASTGTAHEEIERKLQHLQSQMKATCDRAARAH</sequence>
<proteinExistence type="predicted"/>
<accession>A0A8H6RWM0</accession>
<dbReference type="EMBL" id="JACAZE010000042">
    <property type="protein sequence ID" value="KAF7288261.1"/>
    <property type="molecule type" value="Genomic_DNA"/>
</dbReference>
<feature type="region of interest" description="Disordered" evidence="1">
    <location>
        <begin position="105"/>
        <end position="274"/>
    </location>
</feature>
<keyword evidence="3" id="KW-1185">Reference proteome</keyword>
<protein>
    <submittedName>
        <fullName evidence="2">Uncharacterized protein</fullName>
    </submittedName>
</protein>
<feature type="compositionally biased region" description="Acidic residues" evidence="1">
    <location>
        <begin position="116"/>
        <end position="135"/>
    </location>
</feature>
<organism evidence="2 3">
    <name type="scientific">Mycena chlorophos</name>
    <name type="common">Agaric fungus</name>
    <name type="synonym">Agaricus chlorophos</name>
    <dbReference type="NCBI Taxonomy" id="658473"/>
    <lineage>
        <taxon>Eukaryota</taxon>
        <taxon>Fungi</taxon>
        <taxon>Dikarya</taxon>
        <taxon>Basidiomycota</taxon>
        <taxon>Agaricomycotina</taxon>
        <taxon>Agaricomycetes</taxon>
        <taxon>Agaricomycetidae</taxon>
        <taxon>Agaricales</taxon>
        <taxon>Marasmiineae</taxon>
        <taxon>Mycenaceae</taxon>
        <taxon>Mycena</taxon>
    </lineage>
</organism>